<protein>
    <submittedName>
        <fullName evidence="2">Sulfotransferase family 2 domain-containing protein</fullName>
    </submittedName>
    <submittedName>
        <fullName evidence="1">Sulfotransferase family protein</fullName>
    </submittedName>
</protein>
<dbReference type="GO" id="GO:0016020">
    <property type="term" value="C:membrane"/>
    <property type="evidence" value="ECO:0007669"/>
    <property type="project" value="InterPro"/>
</dbReference>
<dbReference type="EMBL" id="CP067140">
    <property type="protein sequence ID" value="WCR03056.1"/>
    <property type="molecule type" value="Genomic_DNA"/>
</dbReference>
<dbReference type="Gene3D" id="3.40.50.300">
    <property type="entry name" value="P-loop containing nucleotide triphosphate hydrolases"/>
    <property type="match status" value="1"/>
</dbReference>
<accession>A0AA45W7J4</accession>
<gene>
    <name evidence="2" type="ORF">JHX88_20090</name>
    <name evidence="1" type="ORF">SAMN05421772_11835</name>
</gene>
<sequence length="467" mass="53783">MAENFRSFVIFAEMRTGSNLLEATLNAIKKVTCFGEAFNPYMMGWPDKDELQGITREEREADPILLLNKLFDKPGHLPGFRYFHDHDPRVFDAIMDDRLCAKIILTRNPLESYVSTRLAWETNQWKLNETETPIPASIKYDGEEFRQMLSDIREFQLRVMHRLQTSGQSSFWLGYSDLRDSEVMTGLMHWLGRTDLQRVDPASDQVPQNPRSMEDKVSNFQEMQADLHQLDPFALGQVPNFEPRRGPTVPSFTTSEAGSGLIYMPIKGGVTISQQEWFKGLGQVTRDYTQSSLRQWKRQHPGHRSFTILRHPLHRAWDAFLQLLSEAKPELRQLMRETHRVPLPEDAALAELNDDQVMPLFRDFLEFLGRNLSGQTTLPTHPHWATQSAVLGGFGRFAQPDMLLREERLEDDIAYLCKTADIPDPQMEKLEPGNYPAFLSDKDLISAARSAYMRDYIAFGFPKSPKQ</sequence>
<name>A0AA45W7J4_9RHOB</name>
<reference evidence="1 3" key="1">
    <citation type="submission" date="2017-01" db="EMBL/GenBank/DDBJ databases">
        <authorList>
            <person name="Varghese N."/>
            <person name="Submissions S."/>
        </authorList>
    </citation>
    <scope>NUCLEOTIDE SEQUENCE [LARGE SCALE GENOMIC DNA]</scope>
    <source>
        <strain evidence="1 3">DSM 18447</strain>
    </source>
</reference>
<organism evidence="1 3">
    <name type="scientific">Paracoccus saliphilus</name>
    <dbReference type="NCBI Taxonomy" id="405559"/>
    <lineage>
        <taxon>Bacteria</taxon>
        <taxon>Pseudomonadati</taxon>
        <taxon>Pseudomonadota</taxon>
        <taxon>Alphaproteobacteria</taxon>
        <taxon>Rhodobacterales</taxon>
        <taxon>Paracoccaceae</taxon>
        <taxon>Paracoccus</taxon>
    </lineage>
</organism>
<dbReference type="SUPFAM" id="SSF52540">
    <property type="entry name" value="P-loop containing nucleoside triphosphate hydrolases"/>
    <property type="match status" value="1"/>
</dbReference>
<keyword evidence="4" id="KW-1185">Reference proteome</keyword>
<dbReference type="InterPro" id="IPR027417">
    <property type="entry name" value="P-loop_NTPase"/>
</dbReference>
<reference evidence="2 4" key="2">
    <citation type="submission" date="2021-01" db="EMBL/GenBank/DDBJ databases">
        <title>Biogeographic distribution of Paracoccus.</title>
        <authorList>
            <person name="Hollensteiner J."/>
            <person name="Leineberger J."/>
            <person name="Brinkhoff T."/>
            <person name="Daniel R."/>
        </authorList>
    </citation>
    <scope>NUCLEOTIDE SEQUENCE [LARGE SCALE GENOMIC DNA]</scope>
    <source>
        <strain evidence="2 4">DSM 18447</strain>
    </source>
</reference>
<evidence type="ECO:0000313" key="4">
    <source>
        <dbReference type="Proteomes" id="UP001215549"/>
    </source>
</evidence>
<evidence type="ECO:0000313" key="2">
    <source>
        <dbReference type="EMBL" id="WCR03056.1"/>
    </source>
</evidence>
<dbReference type="InterPro" id="IPR005331">
    <property type="entry name" value="Sulfotransferase"/>
</dbReference>
<evidence type="ECO:0000313" key="1">
    <source>
        <dbReference type="EMBL" id="SIT10244.1"/>
    </source>
</evidence>
<dbReference type="GO" id="GO:0008146">
    <property type="term" value="F:sulfotransferase activity"/>
    <property type="evidence" value="ECO:0007669"/>
    <property type="project" value="InterPro"/>
</dbReference>
<proteinExistence type="predicted"/>
<dbReference type="Pfam" id="PF03567">
    <property type="entry name" value="Sulfotransfer_2"/>
    <property type="match status" value="1"/>
</dbReference>
<dbReference type="Proteomes" id="UP000186216">
    <property type="component" value="Unassembled WGS sequence"/>
</dbReference>
<dbReference type="RefSeq" id="WP_076528015.1">
    <property type="nucleotide sequence ID" value="NZ_CP067140.1"/>
</dbReference>
<dbReference type="AlphaFoldDB" id="A0AA45W7J4"/>
<dbReference type="Proteomes" id="UP001215549">
    <property type="component" value="Chromosome"/>
</dbReference>
<evidence type="ECO:0000313" key="3">
    <source>
        <dbReference type="Proteomes" id="UP000186216"/>
    </source>
</evidence>
<dbReference type="EMBL" id="FTOU01000018">
    <property type="protein sequence ID" value="SIT10244.1"/>
    <property type="molecule type" value="Genomic_DNA"/>
</dbReference>